<dbReference type="InterPro" id="IPR019079">
    <property type="entry name" value="Capsule_synth_CapA"/>
</dbReference>
<reference evidence="3" key="1">
    <citation type="submission" date="2021-01" db="EMBL/GenBank/DDBJ databases">
        <title>Whole genome shotgun sequence of Rhizocola hellebori NBRC 109834.</title>
        <authorList>
            <person name="Komaki H."/>
            <person name="Tamura T."/>
        </authorList>
    </citation>
    <scope>NUCLEOTIDE SEQUENCE</scope>
    <source>
        <strain evidence="3">NBRC 109834</strain>
    </source>
</reference>
<dbReference type="AlphaFoldDB" id="A0A8J3VKF3"/>
<dbReference type="InterPro" id="IPR029052">
    <property type="entry name" value="Metallo-depent_PP-like"/>
</dbReference>
<dbReference type="Gene3D" id="3.60.21.10">
    <property type="match status" value="1"/>
</dbReference>
<dbReference type="SMART" id="SM00854">
    <property type="entry name" value="PGA_cap"/>
    <property type="match status" value="1"/>
</dbReference>
<proteinExistence type="inferred from homology"/>
<dbReference type="PANTHER" id="PTHR33393">
    <property type="entry name" value="POLYGLUTAMINE SYNTHESIS ACCESSORY PROTEIN RV0574C-RELATED"/>
    <property type="match status" value="1"/>
</dbReference>
<dbReference type="Proteomes" id="UP000612899">
    <property type="component" value="Unassembled WGS sequence"/>
</dbReference>
<evidence type="ECO:0000313" key="3">
    <source>
        <dbReference type="EMBL" id="GIH08983.1"/>
    </source>
</evidence>
<dbReference type="InterPro" id="IPR052169">
    <property type="entry name" value="CW_Biosynth-Accessory"/>
</dbReference>
<keyword evidence="4" id="KW-1185">Reference proteome</keyword>
<dbReference type="PANTHER" id="PTHR33393:SF11">
    <property type="entry name" value="POLYGLUTAMINE SYNTHESIS ACCESSORY PROTEIN RV0574C-RELATED"/>
    <property type="match status" value="1"/>
</dbReference>
<feature type="domain" description="Capsule synthesis protein CapA" evidence="2">
    <location>
        <begin position="5"/>
        <end position="243"/>
    </location>
</feature>
<dbReference type="Pfam" id="PF09587">
    <property type="entry name" value="PGA_cap"/>
    <property type="match status" value="1"/>
</dbReference>
<comment type="caution">
    <text evidence="3">The sequence shown here is derived from an EMBL/GenBank/DDBJ whole genome shotgun (WGS) entry which is preliminary data.</text>
</comment>
<protein>
    <submittedName>
        <fullName evidence="3">Metallophosphatase</fullName>
    </submittedName>
</protein>
<accession>A0A8J3VKF3</accession>
<name>A0A8J3VKF3_9ACTN</name>
<dbReference type="CDD" id="cd07381">
    <property type="entry name" value="MPP_CapA"/>
    <property type="match status" value="1"/>
</dbReference>
<evidence type="ECO:0000256" key="1">
    <source>
        <dbReference type="ARBA" id="ARBA00005662"/>
    </source>
</evidence>
<comment type="similarity">
    <text evidence="1">Belongs to the CapA family.</text>
</comment>
<dbReference type="SUPFAM" id="SSF56300">
    <property type="entry name" value="Metallo-dependent phosphatases"/>
    <property type="match status" value="1"/>
</dbReference>
<evidence type="ECO:0000313" key="4">
    <source>
        <dbReference type="Proteomes" id="UP000612899"/>
    </source>
</evidence>
<organism evidence="3 4">
    <name type="scientific">Rhizocola hellebori</name>
    <dbReference type="NCBI Taxonomy" id="1392758"/>
    <lineage>
        <taxon>Bacteria</taxon>
        <taxon>Bacillati</taxon>
        <taxon>Actinomycetota</taxon>
        <taxon>Actinomycetes</taxon>
        <taxon>Micromonosporales</taxon>
        <taxon>Micromonosporaceae</taxon>
        <taxon>Rhizocola</taxon>
    </lineage>
</organism>
<gene>
    <name evidence="3" type="ORF">Rhe02_70500</name>
</gene>
<evidence type="ECO:0000259" key="2">
    <source>
        <dbReference type="SMART" id="SM00854"/>
    </source>
</evidence>
<dbReference type="EMBL" id="BONY01000059">
    <property type="protein sequence ID" value="GIH08983.1"/>
    <property type="molecule type" value="Genomic_DNA"/>
</dbReference>
<sequence length="320" mass="34138">MKTITLSAVGDIIMGVAGRAMPANDGRDFFAKVKHLFLADLVMGNMEEPLTDDTGYVKCRPEQTTCNQFRVPPSYAKHLKDAGFHLLNQANNHGYDFGPKGYTNTQKALESQGLKHTGARGQITLVDVSGVRVAVLGFSSYPRDNSLTDLNAAKAVVEKAAGLADVVVIQVHWGTEGADKTHVKPGTEYFLGENRGDPIRFSHTVIDAGADLIIGHGPHTLRAMEVYKGRLIAYSLGNFAGGRGLKGEGNLGWGGVLKATLDAQGALVSGHFASTYFTSSPGVPQPDPQNRGLDLVRKLSQQDFPSSGARFDVSGAISTL</sequence>